<dbReference type="Proteomes" id="UP001204798">
    <property type="component" value="Unassembled WGS sequence"/>
</dbReference>
<reference evidence="1 2" key="1">
    <citation type="submission" date="2022-08" db="EMBL/GenBank/DDBJ databases">
        <title>Bacterial and archaeal communities from various locations to study Microbial Dark Matter (Phase II).</title>
        <authorList>
            <person name="Stepanauskas R."/>
        </authorList>
    </citation>
    <scope>NUCLEOTIDE SEQUENCE [LARGE SCALE GENOMIC DNA]</scope>
    <source>
        <strain evidence="1 2">PD1</strain>
    </source>
</reference>
<dbReference type="PANTHER" id="PTHR32305">
    <property type="match status" value="1"/>
</dbReference>
<dbReference type="EMBL" id="JANUCP010000001">
    <property type="protein sequence ID" value="MCS3918012.1"/>
    <property type="molecule type" value="Genomic_DNA"/>
</dbReference>
<gene>
    <name evidence="1" type="ORF">M2350_000409</name>
</gene>
<organism evidence="1 2">
    <name type="scientific">Candidatus Fervidibacter sacchari</name>
    <dbReference type="NCBI Taxonomy" id="1448929"/>
    <lineage>
        <taxon>Bacteria</taxon>
        <taxon>Candidatus Fervidibacterota</taxon>
        <taxon>Candidatus Fervidibacter</taxon>
    </lineage>
</organism>
<dbReference type="Gene3D" id="2.180.10.10">
    <property type="entry name" value="RHS repeat-associated core"/>
    <property type="match status" value="1"/>
</dbReference>
<dbReference type="InterPro" id="IPR050708">
    <property type="entry name" value="T6SS_VgrG/RHS"/>
</dbReference>
<dbReference type="RefSeq" id="WP_259093098.1">
    <property type="nucleotide sequence ID" value="NZ_CP130454.1"/>
</dbReference>
<dbReference type="NCBIfam" id="TIGR03696">
    <property type="entry name" value="Rhs_assc_core"/>
    <property type="match status" value="1"/>
</dbReference>
<dbReference type="InterPro" id="IPR022385">
    <property type="entry name" value="Rhs_assc_core"/>
</dbReference>
<accession>A0ABT2EJA5</accession>
<evidence type="ECO:0000313" key="2">
    <source>
        <dbReference type="Proteomes" id="UP001204798"/>
    </source>
</evidence>
<sequence length="169" mass="19226">MMDGSQNVVASYKYDAWGNDLTDPQSPIFNPFRYVGGLGYYSDKDSGLKLLGVRYYDSQIGRFWSLDLIVKLNRYLYAQNNPVRYVDPLGLDDIDWKCFSICMIPCLIKLRKEKEDGGRKYTEWEVVAICFASCWEACRKKRKPIFPTIGPLPTPGGDRVVGIGIGISF</sequence>
<name>A0ABT2EJA5_9BACT</name>
<dbReference type="PANTHER" id="PTHR32305:SF15">
    <property type="entry name" value="PROTEIN RHSA-RELATED"/>
    <property type="match status" value="1"/>
</dbReference>
<protein>
    <submittedName>
        <fullName evidence="1">RHS repeat-associated protein</fullName>
    </submittedName>
</protein>
<keyword evidence="2" id="KW-1185">Reference proteome</keyword>
<proteinExistence type="predicted"/>
<evidence type="ECO:0000313" key="1">
    <source>
        <dbReference type="EMBL" id="MCS3918012.1"/>
    </source>
</evidence>
<comment type="caution">
    <text evidence="1">The sequence shown here is derived from an EMBL/GenBank/DDBJ whole genome shotgun (WGS) entry which is preliminary data.</text>
</comment>